<dbReference type="InterPro" id="IPR006146">
    <property type="entry name" value="5'-Nucleotdase_CS"/>
</dbReference>
<proteinExistence type="inferred from homology"/>
<reference evidence="5 6" key="1">
    <citation type="submission" date="2018-07" db="EMBL/GenBank/DDBJ databases">
        <title>Genomic Encyclopedia of Type Strains, Phase III (KMG-III): the genomes of soil and plant-associated and newly described type strains.</title>
        <authorList>
            <person name="Whitman W."/>
        </authorList>
    </citation>
    <scope>NUCLEOTIDE SEQUENCE [LARGE SCALE GENOMIC DNA]</scope>
    <source>
        <strain evidence="5 6">CECT 7287</strain>
    </source>
</reference>
<dbReference type="InterPro" id="IPR006179">
    <property type="entry name" value="5_nucleotidase/apyrase"/>
</dbReference>
<dbReference type="InterPro" id="IPR004843">
    <property type="entry name" value="Calcineurin-like_PHP"/>
</dbReference>
<dbReference type="PROSITE" id="PS00785">
    <property type="entry name" value="5_NUCLEOTIDASE_1"/>
    <property type="match status" value="1"/>
</dbReference>
<comment type="similarity">
    <text evidence="2">Belongs to the 5'-nucleotidase family.</text>
</comment>
<dbReference type="GO" id="GO:0009166">
    <property type="term" value="P:nucleotide catabolic process"/>
    <property type="evidence" value="ECO:0007669"/>
    <property type="project" value="InterPro"/>
</dbReference>
<organism evidence="5 6">
    <name type="scientific">Cohnella phaseoli</name>
    <dbReference type="NCBI Taxonomy" id="456490"/>
    <lineage>
        <taxon>Bacteria</taxon>
        <taxon>Bacillati</taxon>
        <taxon>Bacillota</taxon>
        <taxon>Bacilli</taxon>
        <taxon>Bacillales</taxon>
        <taxon>Paenibacillaceae</taxon>
        <taxon>Cohnella</taxon>
    </lineage>
</organism>
<dbReference type="PRINTS" id="PR01607">
    <property type="entry name" value="APYRASEFAMLY"/>
</dbReference>
<dbReference type="Pfam" id="PF00149">
    <property type="entry name" value="Metallophos"/>
    <property type="match status" value="1"/>
</dbReference>
<evidence type="ECO:0000259" key="4">
    <source>
        <dbReference type="Pfam" id="PF02872"/>
    </source>
</evidence>
<dbReference type="GO" id="GO:0030288">
    <property type="term" value="C:outer membrane-bounded periplasmic space"/>
    <property type="evidence" value="ECO:0007669"/>
    <property type="project" value="TreeGrafter"/>
</dbReference>
<dbReference type="GO" id="GO:0008253">
    <property type="term" value="F:5'-nucleotidase activity"/>
    <property type="evidence" value="ECO:0007669"/>
    <property type="project" value="TreeGrafter"/>
</dbReference>
<evidence type="ECO:0000259" key="3">
    <source>
        <dbReference type="Pfam" id="PF00149"/>
    </source>
</evidence>
<keyword evidence="2" id="KW-0378">Hydrolase</keyword>
<dbReference type="Gene3D" id="3.60.21.10">
    <property type="match status" value="1"/>
</dbReference>
<evidence type="ECO:0000256" key="2">
    <source>
        <dbReference type="RuleBase" id="RU362119"/>
    </source>
</evidence>
<name>A0A3D9KPE7_9BACL</name>
<keyword evidence="1" id="KW-0732">Signal</keyword>
<dbReference type="InterPro" id="IPR036907">
    <property type="entry name" value="5'-Nucleotdase_C_sf"/>
</dbReference>
<protein>
    <submittedName>
        <fullName evidence="5">2',3'-cyclic-nucleotide 2'-phosphodiesterase (5'-nucleotidase family)</fullName>
    </submittedName>
</protein>
<evidence type="ECO:0000313" key="6">
    <source>
        <dbReference type="Proteomes" id="UP000256977"/>
    </source>
</evidence>
<keyword evidence="2" id="KW-0547">Nucleotide-binding</keyword>
<dbReference type="GO" id="GO:0046872">
    <property type="term" value="F:metal ion binding"/>
    <property type="evidence" value="ECO:0007669"/>
    <property type="project" value="InterPro"/>
</dbReference>
<dbReference type="CDD" id="cd00845">
    <property type="entry name" value="MPP_UshA_N_like"/>
    <property type="match status" value="1"/>
</dbReference>
<dbReference type="GO" id="GO:0008768">
    <property type="term" value="F:UDP-sugar diphosphatase activity"/>
    <property type="evidence" value="ECO:0007669"/>
    <property type="project" value="TreeGrafter"/>
</dbReference>
<dbReference type="PANTHER" id="PTHR11575">
    <property type="entry name" value="5'-NUCLEOTIDASE-RELATED"/>
    <property type="match status" value="1"/>
</dbReference>
<dbReference type="Proteomes" id="UP000256977">
    <property type="component" value="Unassembled WGS sequence"/>
</dbReference>
<dbReference type="InterPro" id="IPR029052">
    <property type="entry name" value="Metallo-depent_PP-like"/>
</dbReference>
<dbReference type="RefSeq" id="WP_246016397.1">
    <property type="nucleotide sequence ID" value="NZ_QRDZ01000002.1"/>
</dbReference>
<dbReference type="SUPFAM" id="SSF55816">
    <property type="entry name" value="5'-nucleotidase (syn. UDP-sugar hydrolase), C-terminal domain"/>
    <property type="match status" value="1"/>
</dbReference>
<evidence type="ECO:0000313" key="5">
    <source>
        <dbReference type="EMBL" id="RED87797.1"/>
    </source>
</evidence>
<dbReference type="AlphaFoldDB" id="A0A3D9KPE7"/>
<dbReference type="PANTHER" id="PTHR11575:SF23">
    <property type="entry name" value="5-NUCLEOTIDASE FAMILY PROTEIN"/>
    <property type="match status" value="1"/>
</dbReference>
<evidence type="ECO:0000256" key="1">
    <source>
        <dbReference type="ARBA" id="ARBA00022729"/>
    </source>
</evidence>
<dbReference type="EMBL" id="QRDZ01000002">
    <property type="protein sequence ID" value="RED87797.1"/>
    <property type="molecule type" value="Genomic_DNA"/>
</dbReference>
<comment type="caution">
    <text evidence="5">The sequence shown here is derived from an EMBL/GenBank/DDBJ whole genome shotgun (WGS) entry which is preliminary data.</text>
</comment>
<dbReference type="Pfam" id="PF02872">
    <property type="entry name" value="5_nucleotid_C"/>
    <property type="match status" value="1"/>
</dbReference>
<feature type="domain" description="Calcineurin-like phosphoesterase" evidence="3">
    <location>
        <begin position="8"/>
        <end position="205"/>
    </location>
</feature>
<gene>
    <name evidence="5" type="ORF">DFP98_102279</name>
</gene>
<sequence length="478" mass="52501">MIKNVTVTLLHTNDLHSHLEETSKIAGYIDGVRERTERNELIVVDCGDFLDRARMETEGTMAAVNRELMERIGYDAALPGNNEGLSYTPDELDRIFTGTTVPFVCANMALSATGRPPSWMIPSLVLERAGMRIGLIGLTVPYAEYYDLLGWEAGEPIAVLEAEVARLKPQTDAIVVLSHLGLRSDERIAATVPGVDLILGGHTHHLLEVPLLVGDTAICAAGKFGAYVGHLQLEFGADRRLVKVSGGSRPTEDMAASEDIDALIAAHREQAKLKMGRKIARLSEPLSLRYDRESPLPTLLSAAIRTMTGAELALVNAGQLLEGLAAGGVTEERIHGICPSPINPCSVRLNGELILRSLEESLLPEFQNLEIRGFGFRGRVLGTLCLDGIEVSADLARPPYHRIVEARVGGTALDKHREYTVATLDMFTFGVGYIGLKEGRDIRYYLPEFIRDVLVRSLNDSLLIARSKEPRWRYFDEP</sequence>
<accession>A0A3D9KPE7</accession>
<dbReference type="SUPFAM" id="SSF56300">
    <property type="entry name" value="Metallo-dependent phosphatases"/>
    <property type="match status" value="1"/>
</dbReference>
<dbReference type="GO" id="GO:0000166">
    <property type="term" value="F:nucleotide binding"/>
    <property type="evidence" value="ECO:0007669"/>
    <property type="project" value="UniProtKB-KW"/>
</dbReference>
<keyword evidence="6" id="KW-1185">Reference proteome</keyword>
<dbReference type="InterPro" id="IPR008334">
    <property type="entry name" value="5'-Nucleotdase_C"/>
</dbReference>
<dbReference type="Gene3D" id="3.90.780.10">
    <property type="entry name" value="5'-Nucleotidase, C-terminal domain"/>
    <property type="match status" value="1"/>
</dbReference>
<feature type="domain" description="5'-Nucleotidase C-terminal" evidence="4">
    <location>
        <begin position="282"/>
        <end position="426"/>
    </location>
</feature>